<dbReference type="Pfam" id="PF06114">
    <property type="entry name" value="Peptidase_M78"/>
    <property type="match status" value="1"/>
</dbReference>
<accession>A0AAN1WJQ4</accession>
<keyword evidence="3" id="KW-1185">Reference proteome</keyword>
<feature type="domain" description="IrrE N-terminal-like" evidence="1">
    <location>
        <begin position="38"/>
        <end position="164"/>
    </location>
</feature>
<protein>
    <recommendedName>
        <fullName evidence="1">IrrE N-terminal-like domain-containing protein</fullName>
    </recommendedName>
</protein>
<dbReference type="Proteomes" id="UP001320119">
    <property type="component" value="Chromosome"/>
</dbReference>
<evidence type="ECO:0000313" key="2">
    <source>
        <dbReference type="EMBL" id="BCD98787.1"/>
    </source>
</evidence>
<dbReference type="EMBL" id="AP023086">
    <property type="protein sequence ID" value="BCD98787.1"/>
    <property type="molecule type" value="Genomic_DNA"/>
</dbReference>
<dbReference type="InterPro" id="IPR010359">
    <property type="entry name" value="IrrE_HExxH"/>
</dbReference>
<sequence>MAMLTNDDADVLATKVRETYWRGRSFPVDPISVGRAMGIRIVDAELPDDVAGALLKKVGQDPIIMLHGDDSPSRKRFTCSHELGHYVYRLERGHFDDQAIDYVDYRNDMSRQGTDPEEVSANRFAAAFLMPIAKVKEMAEKKNASIYSLAEFFGVSLSAIRYRLDDLQITLK</sequence>
<name>A0AAN1WJQ4_9GAMM</name>
<dbReference type="KEGG" id="marq:MARGE09_P2988"/>
<dbReference type="AlphaFoldDB" id="A0AAN1WJQ4"/>
<gene>
    <name evidence="2" type="ORF">MARGE09_P2988</name>
</gene>
<dbReference type="InterPro" id="IPR052345">
    <property type="entry name" value="Rad_response_metalloprotease"/>
</dbReference>
<evidence type="ECO:0000259" key="1">
    <source>
        <dbReference type="Pfam" id="PF06114"/>
    </source>
</evidence>
<dbReference type="PANTHER" id="PTHR43236:SF2">
    <property type="entry name" value="BLL0069 PROTEIN"/>
    <property type="match status" value="1"/>
</dbReference>
<evidence type="ECO:0000313" key="3">
    <source>
        <dbReference type="Proteomes" id="UP001320119"/>
    </source>
</evidence>
<proteinExistence type="predicted"/>
<dbReference type="PANTHER" id="PTHR43236">
    <property type="entry name" value="ANTITOXIN HIGA1"/>
    <property type="match status" value="1"/>
</dbReference>
<dbReference type="Gene3D" id="1.10.10.2910">
    <property type="match status" value="1"/>
</dbReference>
<reference evidence="2 3" key="1">
    <citation type="journal article" date="2022" name="IScience">
        <title>An ultrasensitive nanofiber-based assay for enzymatic hydrolysis and deep-sea microbial degradation of cellulose.</title>
        <authorList>
            <person name="Tsudome M."/>
            <person name="Tachioka M."/>
            <person name="Miyazaki M."/>
            <person name="Uchimura K."/>
            <person name="Tsuda M."/>
            <person name="Takaki Y."/>
            <person name="Deguchi S."/>
        </authorList>
    </citation>
    <scope>NUCLEOTIDE SEQUENCE [LARGE SCALE GENOMIC DNA]</scope>
    <source>
        <strain evidence="2 3">GE09</strain>
    </source>
</reference>
<organism evidence="2 3">
    <name type="scientific">Marinagarivorans cellulosilyticus</name>
    <dbReference type="NCBI Taxonomy" id="2721545"/>
    <lineage>
        <taxon>Bacteria</taxon>
        <taxon>Pseudomonadati</taxon>
        <taxon>Pseudomonadota</taxon>
        <taxon>Gammaproteobacteria</taxon>
        <taxon>Cellvibrionales</taxon>
        <taxon>Cellvibrionaceae</taxon>
        <taxon>Marinagarivorans</taxon>
    </lineage>
</organism>